<keyword evidence="2" id="KW-1133">Transmembrane helix</keyword>
<comment type="similarity">
    <text evidence="1">Belongs to the saccharopine dehydrogenase family.</text>
</comment>
<dbReference type="AlphaFoldDB" id="A0A8S3TPZ8"/>
<feature type="domain" description="Saccharopine dehydrogenase NADP binding" evidence="3">
    <location>
        <begin position="2"/>
        <end position="62"/>
    </location>
</feature>
<dbReference type="GO" id="GO:0005739">
    <property type="term" value="C:mitochondrion"/>
    <property type="evidence" value="ECO:0007669"/>
    <property type="project" value="TreeGrafter"/>
</dbReference>
<name>A0A8S3TPZ8_MYTED</name>
<keyword evidence="5" id="KW-1185">Reference proteome</keyword>
<comment type="caution">
    <text evidence="4">The sequence shown here is derived from an EMBL/GenBank/DDBJ whole genome shotgun (WGS) entry which is preliminary data.</text>
</comment>
<dbReference type="PANTHER" id="PTHR12286">
    <property type="entry name" value="SACCHAROPINE DEHYDROGENASE-LIKE OXIDOREDUCTASE"/>
    <property type="match status" value="1"/>
</dbReference>
<dbReference type="OrthoDB" id="10268090at2759"/>
<accession>A0A8S3TPZ8</accession>
<proteinExistence type="inferred from homology"/>
<feature type="transmembrane region" description="Helical" evidence="2">
    <location>
        <begin position="209"/>
        <end position="232"/>
    </location>
</feature>
<dbReference type="InterPro" id="IPR005097">
    <property type="entry name" value="Sacchrp_dh_NADP-bd"/>
</dbReference>
<evidence type="ECO:0000256" key="2">
    <source>
        <dbReference type="SAM" id="Phobius"/>
    </source>
</evidence>
<dbReference type="Pfam" id="PF03435">
    <property type="entry name" value="Sacchrp_dh_NADP"/>
    <property type="match status" value="1"/>
</dbReference>
<organism evidence="4 5">
    <name type="scientific">Mytilus edulis</name>
    <name type="common">Blue mussel</name>
    <dbReference type="NCBI Taxonomy" id="6550"/>
    <lineage>
        <taxon>Eukaryota</taxon>
        <taxon>Metazoa</taxon>
        <taxon>Spiralia</taxon>
        <taxon>Lophotrochozoa</taxon>
        <taxon>Mollusca</taxon>
        <taxon>Bivalvia</taxon>
        <taxon>Autobranchia</taxon>
        <taxon>Pteriomorphia</taxon>
        <taxon>Mytilida</taxon>
        <taxon>Mytiloidea</taxon>
        <taxon>Mytilidae</taxon>
        <taxon>Mytilinae</taxon>
        <taxon>Mytilus</taxon>
    </lineage>
</organism>
<keyword evidence="2" id="KW-0472">Membrane</keyword>
<protein>
    <submittedName>
        <fullName evidence="4">Saccharopine dehydrogenase-like oxidoreductase</fullName>
    </submittedName>
</protein>
<dbReference type="GO" id="GO:0005811">
    <property type="term" value="C:lipid droplet"/>
    <property type="evidence" value="ECO:0007669"/>
    <property type="project" value="TreeGrafter"/>
</dbReference>
<reference evidence="4" key="1">
    <citation type="submission" date="2021-03" db="EMBL/GenBank/DDBJ databases">
        <authorList>
            <person name="Bekaert M."/>
        </authorList>
    </citation>
    <scope>NUCLEOTIDE SEQUENCE</scope>
</reference>
<keyword evidence="2" id="KW-0812">Transmembrane</keyword>
<dbReference type="Gene3D" id="3.40.50.720">
    <property type="entry name" value="NAD(P)-binding Rossmann-like Domain"/>
    <property type="match status" value="1"/>
</dbReference>
<dbReference type="Proteomes" id="UP000683360">
    <property type="component" value="Unassembled WGS sequence"/>
</dbReference>
<evidence type="ECO:0000259" key="3">
    <source>
        <dbReference type="Pfam" id="PF03435"/>
    </source>
</evidence>
<dbReference type="GO" id="GO:0009247">
    <property type="term" value="P:glycolipid biosynthetic process"/>
    <property type="evidence" value="ECO:0007669"/>
    <property type="project" value="TreeGrafter"/>
</dbReference>
<evidence type="ECO:0000256" key="1">
    <source>
        <dbReference type="ARBA" id="ARBA00038048"/>
    </source>
</evidence>
<evidence type="ECO:0000313" key="4">
    <source>
        <dbReference type="EMBL" id="CAG2235608.1"/>
    </source>
</evidence>
<dbReference type="GO" id="GO:0005886">
    <property type="term" value="C:plasma membrane"/>
    <property type="evidence" value="ECO:0007669"/>
    <property type="project" value="TreeGrafter"/>
</dbReference>
<sequence length="261" mass="29117">MTKQAKIVLNCVGPYRFHGERVVKACIEGGASHLDISGEPQYLERMQLMYNNKAKEAGVYIIGTCGFDSIPAEMGVVFAQKKFQGEINSIEAYLDFEAKEGIAINVTTLESAVYGFAHADELKIGNVTTLESAVYGFAHANELKSLRRSLYPEPLPKPSFKLPKRGAVHKNEVVNKYCVPFMGSDKSVVNRTQRYNYEHNKQRPIQFDPYIACSGILQLIGMMVFGIIFAVLSKFSFGQSLLIKLWTESSDQGRDCHNTAL</sequence>
<dbReference type="InterPro" id="IPR051276">
    <property type="entry name" value="Saccharopine_DH-like_oxidrdct"/>
</dbReference>
<dbReference type="EMBL" id="CAJPWZ010002323">
    <property type="protein sequence ID" value="CAG2235608.1"/>
    <property type="molecule type" value="Genomic_DNA"/>
</dbReference>
<dbReference type="PANTHER" id="PTHR12286:SF5">
    <property type="entry name" value="SACCHAROPINE DEHYDROGENASE-LIKE OXIDOREDUCTASE"/>
    <property type="match status" value="1"/>
</dbReference>
<gene>
    <name evidence="4" type="ORF">MEDL_48188</name>
</gene>
<evidence type="ECO:0000313" key="5">
    <source>
        <dbReference type="Proteomes" id="UP000683360"/>
    </source>
</evidence>